<proteinExistence type="predicted"/>
<name>A0A5C7HE01_9ROSI</name>
<accession>A0A5C7HE01</accession>
<evidence type="ECO:0000256" key="1">
    <source>
        <dbReference type="ARBA" id="ARBA00022737"/>
    </source>
</evidence>
<dbReference type="Pfam" id="PF12796">
    <property type="entry name" value="Ank_2"/>
    <property type="match status" value="3"/>
</dbReference>
<feature type="repeat" description="ANK" evidence="3">
    <location>
        <begin position="229"/>
        <end position="261"/>
    </location>
</feature>
<dbReference type="Gene3D" id="1.25.40.20">
    <property type="entry name" value="Ankyrin repeat-containing domain"/>
    <property type="match status" value="2"/>
</dbReference>
<dbReference type="GO" id="GO:0005886">
    <property type="term" value="C:plasma membrane"/>
    <property type="evidence" value="ECO:0007669"/>
    <property type="project" value="TreeGrafter"/>
</dbReference>
<comment type="caution">
    <text evidence="5">The sequence shown here is derived from an EMBL/GenBank/DDBJ whole genome shotgun (WGS) entry which is preliminary data.</text>
</comment>
<feature type="repeat" description="ANK" evidence="3">
    <location>
        <begin position="263"/>
        <end position="286"/>
    </location>
</feature>
<sequence>MEPAHFEGVLKGDVTCFPFCDINKQGMSEIFDKVSPLGNSLLHVASSSGQLHITQLIATNFPALITKKNSEGDTALHFAVRAEEFGTMKKLIDCAKQASSTSTIDSLLKIQNHKGNTALHEALLVLMESKKSTSVDTLVSMVNQLVSADPEISYFQNNMGKFPLYLAVESGNKDILEYILEALPQTDCLIDKLEAGKSPVHIAIKKKNIDILKVIKEKKEDLLILLDEEGNSALHCAASIGYLEGLRYLLQIDINGAVKRNKEGFYPLHLASENGHVKVMKELIKKWPDSTEFLCNKGQNILHVAAKSGKENVVRCILKEKCFEKYVNKMDNDGNTPFHLAASHGHSMVVVTLLWDKQSKFDLVNYQDLTAYDSCKSSILDKNQRRIDGNLEASEENSVELELKSSEKANEFQKMMTLAILYMYYELFRRLCIRGGRHYIPTKSSSGIKSKALFSKQDINDRINNLLVVAALIGGAAFAGFLQMPFGEDIFNPDHKQTAHGDYWLLSKYGFDQSMLDSYLFGNIIAMNLSITAALILCLALLVDNGLAAILVWVAFVLLELALCSVGNAFWCRTFKLYSIKPDALNSSIYFKGVGFVFVYVQGALVLFTSLTSTFGWEVLPMNARIFR</sequence>
<dbReference type="OrthoDB" id="1669894at2759"/>
<keyword evidence="4" id="KW-0472">Membrane</keyword>
<keyword evidence="4" id="KW-1133">Transmembrane helix</keyword>
<dbReference type="SUPFAM" id="SSF48403">
    <property type="entry name" value="Ankyrin repeat"/>
    <property type="match status" value="1"/>
</dbReference>
<feature type="transmembrane region" description="Helical" evidence="4">
    <location>
        <begin position="550"/>
        <end position="571"/>
    </location>
</feature>
<dbReference type="PROSITE" id="PS50088">
    <property type="entry name" value="ANK_REPEAT"/>
    <property type="match status" value="3"/>
</dbReference>
<gene>
    <name evidence="5" type="ORF">EZV62_020397</name>
</gene>
<dbReference type="Proteomes" id="UP000323000">
    <property type="component" value="Chromosome 9"/>
</dbReference>
<dbReference type="PROSITE" id="PS50297">
    <property type="entry name" value="ANK_REP_REGION"/>
    <property type="match status" value="2"/>
</dbReference>
<dbReference type="EMBL" id="VAHF01000009">
    <property type="protein sequence ID" value="TXG55141.1"/>
    <property type="molecule type" value="Genomic_DNA"/>
</dbReference>
<feature type="transmembrane region" description="Helical" evidence="4">
    <location>
        <begin position="591"/>
        <end position="620"/>
    </location>
</feature>
<keyword evidence="2 3" id="KW-0040">ANK repeat</keyword>
<evidence type="ECO:0000313" key="5">
    <source>
        <dbReference type="EMBL" id="TXG55141.1"/>
    </source>
</evidence>
<feature type="transmembrane region" description="Helical" evidence="4">
    <location>
        <begin position="519"/>
        <end position="543"/>
    </location>
</feature>
<dbReference type="InterPro" id="IPR036770">
    <property type="entry name" value="Ankyrin_rpt-contain_sf"/>
</dbReference>
<feature type="repeat" description="ANK" evidence="3">
    <location>
        <begin position="333"/>
        <end position="366"/>
    </location>
</feature>
<reference evidence="6" key="1">
    <citation type="journal article" date="2019" name="Gigascience">
        <title>De novo genome assembly of the endangered Acer yangbiense, a plant species with extremely small populations endemic to Yunnan Province, China.</title>
        <authorList>
            <person name="Yang J."/>
            <person name="Wariss H.M."/>
            <person name="Tao L."/>
            <person name="Zhang R."/>
            <person name="Yun Q."/>
            <person name="Hollingsworth P."/>
            <person name="Dao Z."/>
            <person name="Luo G."/>
            <person name="Guo H."/>
            <person name="Ma Y."/>
            <person name="Sun W."/>
        </authorList>
    </citation>
    <scope>NUCLEOTIDE SEQUENCE [LARGE SCALE GENOMIC DNA]</scope>
    <source>
        <strain evidence="6">cv. Malutang</strain>
    </source>
</reference>
<feature type="transmembrane region" description="Helical" evidence="4">
    <location>
        <begin position="412"/>
        <end position="428"/>
    </location>
</feature>
<evidence type="ECO:0000313" key="6">
    <source>
        <dbReference type="Proteomes" id="UP000323000"/>
    </source>
</evidence>
<protein>
    <submittedName>
        <fullName evidence="5">Uncharacterized protein</fullName>
    </submittedName>
</protein>
<feature type="transmembrane region" description="Helical" evidence="4">
    <location>
        <begin position="466"/>
        <end position="486"/>
    </location>
</feature>
<dbReference type="SMART" id="SM00248">
    <property type="entry name" value="ANK"/>
    <property type="match status" value="9"/>
</dbReference>
<organism evidence="5 6">
    <name type="scientific">Acer yangbiense</name>
    <dbReference type="NCBI Taxonomy" id="1000413"/>
    <lineage>
        <taxon>Eukaryota</taxon>
        <taxon>Viridiplantae</taxon>
        <taxon>Streptophyta</taxon>
        <taxon>Embryophyta</taxon>
        <taxon>Tracheophyta</taxon>
        <taxon>Spermatophyta</taxon>
        <taxon>Magnoliopsida</taxon>
        <taxon>eudicotyledons</taxon>
        <taxon>Gunneridae</taxon>
        <taxon>Pentapetalae</taxon>
        <taxon>rosids</taxon>
        <taxon>malvids</taxon>
        <taxon>Sapindales</taxon>
        <taxon>Sapindaceae</taxon>
        <taxon>Hippocastanoideae</taxon>
        <taxon>Acereae</taxon>
        <taxon>Acer</taxon>
    </lineage>
</organism>
<keyword evidence="4" id="KW-0812">Transmembrane</keyword>
<evidence type="ECO:0000256" key="4">
    <source>
        <dbReference type="SAM" id="Phobius"/>
    </source>
</evidence>
<evidence type="ECO:0000256" key="3">
    <source>
        <dbReference type="PROSITE-ProRule" id="PRU00023"/>
    </source>
</evidence>
<dbReference type="PANTHER" id="PTHR24186">
    <property type="entry name" value="PROTEIN PHOSPHATASE 1 REGULATORY SUBUNIT"/>
    <property type="match status" value="1"/>
</dbReference>
<dbReference type="PANTHER" id="PTHR24186:SF46">
    <property type="entry name" value="PROTEIN ACCELERATED CELL DEATH 6-LIKE"/>
    <property type="match status" value="1"/>
</dbReference>
<dbReference type="InterPro" id="IPR002110">
    <property type="entry name" value="Ankyrin_rpt"/>
</dbReference>
<dbReference type="AlphaFoldDB" id="A0A5C7HE01"/>
<keyword evidence="6" id="KW-1185">Reference proteome</keyword>
<evidence type="ECO:0000256" key="2">
    <source>
        <dbReference type="ARBA" id="ARBA00023043"/>
    </source>
</evidence>
<keyword evidence="1" id="KW-0677">Repeat</keyword>